<reference evidence="2" key="1">
    <citation type="submission" date="2021-02" db="EMBL/GenBank/DDBJ databases">
        <title>First Annotated Genome of the Yellow-green Alga Tribonema minus.</title>
        <authorList>
            <person name="Mahan K.M."/>
        </authorList>
    </citation>
    <scope>NUCLEOTIDE SEQUENCE</scope>
    <source>
        <strain evidence="2">UTEX B ZZ1240</strain>
    </source>
</reference>
<dbReference type="AlphaFoldDB" id="A0A835YWA8"/>
<feature type="region of interest" description="Disordered" evidence="1">
    <location>
        <begin position="111"/>
        <end position="135"/>
    </location>
</feature>
<feature type="compositionally biased region" description="Basic residues" evidence="1">
    <location>
        <begin position="113"/>
        <end position="135"/>
    </location>
</feature>
<dbReference type="Proteomes" id="UP000664859">
    <property type="component" value="Unassembled WGS sequence"/>
</dbReference>
<dbReference type="EMBL" id="JAFCMP010000235">
    <property type="protein sequence ID" value="KAG5182616.1"/>
    <property type="molecule type" value="Genomic_DNA"/>
</dbReference>
<evidence type="ECO:0000313" key="2">
    <source>
        <dbReference type="EMBL" id="KAG5182616.1"/>
    </source>
</evidence>
<organism evidence="2 3">
    <name type="scientific">Tribonema minus</name>
    <dbReference type="NCBI Taxonomy" id="303371"/>
    <lineage>
        <taxon>Eukaryota</taxon>
        <taxon>Sar</taxon>
        <taxon>Stramenopiles</taxon>
        <taxon>Ochrophyta</taxon>
        <taxon>PX clade</taxon>
        <taxon>Xanthophyceae</taxon>
        <taxon>Tribonematales</taxon>
        <taxon>Tribonemataceae</taxon>
        <taxon>Tribonema</taxon>
    </lineage>
</organism>
<accession>A0A835YWA8</accession>
<keyword evidence="3" id="KW-1185">Reference proteome</keyword>
<sequence>MHNLAELVTSYEGNDLHRELQARLNQLRFRGAELDDDGDVQEGADYLNILDICETVRYLTDGDNDASKGVKAEAVTGAEYREYAMVTPFMSLYVMVAASSQAAIAKMAEKLAPTRRQHRPPGRKHVRARGRRCPR</sequence>
<evidence type="ECO:0000313" key="3">
    <source>
        <dbReference type="Proteomes" id="UP000664859"/>
    </source>
</evidence>
<evidence type="ECO:0000256" key="1">
    <source>
        <dbReference type="SAM" id="MobiDB-lite"/>
    </source>
</evidence>
<proteinExistence type="predicted"/>
<comment type="caution">
    <text evidence="2">The sequence shown here is derived from an EMBL/GenBank/DDBJ whole genome shotgun (WGS) entry which is preliminary data.</text>
</comment>
<name>A0A835YWA8_9STRA</name>
<protein>
    <submittedName>
        <fullName evidence="2">Uncharacterized protein</fullName>
    </submittedName>
</protein>
<gene>
    <name evidence="2" type="ORF">JKP88DRAFT_277987</name>
</gene>